<accession>A0A0F9EC10</accession>
<dbReference type="InterPro" id="IPR036390">
    <property type="entry name" value="WH_DNA-bd_sf"/>
</dbReference>
<protein>
    <submittedName>
        <fullName evidence="1">Uncharacterized protein</fullName>
    </submittedName>
</protein>
<dbReference type="AlphaFoldDB" id="A0A0F9EC10"/>
<gene>
    <name evidence="1" type="ORF">LCGC14_2093260</name>
</gene>
<proteinExistence type="predicted"/>
<comment type="caution">
    <text evidence="1">The sequence shown here is derived from an EMBL/GenBank/DDBJ whole genome shotgun (WGS) entry which is preliminary data.</text>
</comment>
<dbReference type="SUPFAM" id="SSF46785">
    <property type="entry name" value="Winged helix' DNA-binding domain"/>
    <property type="match status" value="1"/>
</dbReference>
<sequence>MSTQSLVLSRLSDEPQTAYEIAAQIRFSHETVRLILRRAFANGRVVREAMSNGSPRWVYGWRLGCERCGR</sequence>
<organism evidence="1">
    <name type="scientific">marine sediment metagenome</name>
    <dbReference type="NCBI Taxonomy" id="412755"/>
    <lineage>
        <taxon>unclassified sequences</taxon>
        <taxon>metagenomes</taxon>
        <taxon>ecological metagenomes</taxon>
    </lineage>
</organism>
<dbReference type="EMBL" id="LAZR01025540">
    <property type="protein sequence ID" value="KKL71603.1"/>
    <property type="molecule type" value="Genomic_DNA"/>
</dbReference>
<reference evidence="1" key="1">
    <citation type="journal article" date="2015" name="Nature">
        <title>Complex archaea that bridge the gap between prokaryotes and eukaryotes.</title>
        <authorList>
            <person name="Spang A."/>
            <person name="Saw J.H."/>
            <person name="Jorgensen S.L."/>
            <person name="Zaremba-Niedzwiedzka K."/>
            <person name="Martijn J."/>
            <person name="Lind A.E."/>
            <person name="van Eijk R."/>
            <person name="Schleper C."/>
            <person name="Guy L."/>
            <person name="Ettema T.J."/>
        </authorList>
    </citation>
    <scope>NUCLEOTIDE SEQUENCE</scope>
</reference>
<evidence type="ECO:0000313" key="1">
    <source>
        <dbReference type="EMBL" id="KKL71603.1"/>
    </source>
</evidence>
<name>A0A0F9EC10_9ZZZZ</name>